<gene>
    <name evidence="1" type="ORF">LSINAPIS_LOCUS5425</name>
</gene>
<evidence type="ECO:0000313" key="2">
    <source>
        <dbReference type="Proteomes" id="UP000324832"/>
    </source>
</evidence>
<dbReference type="AlphaFoldDB" id="A0A5E4Q6G7"/>
<dbReference type="EMBL" id="FZQP02001559">
    <property type="protein sequence ID" value="VVC93176.1"/>
    <property type="molecule type" value="Genomic_DNA"/>
</dbReference>
<accession>A0A5E4Q6G7</accession>
<reference evidence="1 2" key="1">
    <citation type="submission" date="2017-07" db="EMBL/GenBank/DDBJ databases">
        <authorList>
            <person name="Talla V."/>
            <person name="Backstrom N."/>
        </authorList>
    </citation>
    <scope>NUCLEOTIDE SEQUENCE [LARGE SCALE GENOMIC DNA]</scope>
</reference>
<evidence type="ECO:0000313" key="1">
    <source>
        <dbReference type="EMBL" id="VVC93176.1"/>
    </source>
</evidence>
<name>A0A5E4Q6G7_9NEOP</name>
<keyword evidence="2" id="KW-1185">Reference proteome</keyword>
<protein>
    <submittedName>
        <fullName evidence="1">Uncharacterized protein</fullName>
    </submittedName>
</protein>
<sequence>MIDQNILPKRCSVGELLNAWEMSVRQACAPEPQPYRQCLFIVLSLSAYVECNRHNRIDSDAESSLEGNIISLDSLFAW</sequence>
<dbReference type="Proteomes" id="UP000324832">
    <property type="component" value="Unassembled WGS sequence"/>
</dbReference>
<proteinExistence type="predicted"/>
<organism evidence="1 2">
    <name type="scientific">Leptidea sinapis</name>
    <dbReference type="NCBI Taxonomy" id="189913"/>
    <lineage>
        <taxon>Eukaryota</taxon>
        <taxon>Metazoa</taxon>
        <taxon>Ecdysozoa</taxon>
        <taxon>Arthropoda</taxon>
        <taxon>Hexapoda</taxon>
        <taxon>Insecta</taxon>
        <taxon>Pterygota</taxon>
        <taxon>Neoptera</taxon>
        <taxon>Endopterygota</taxon>
        <taxon>Lepidoptera</taxon>
        <taxon>Glossata</taxon>
        <taxon>Ditrysia</taxon>
        <taxon>Papilionoidea</taxon>
        <taxon>Pieridae</taxon>
        <taxon>Dismorphiinae</taxon>
        <taxon>Leptidea</taxon>
    </lineage>
</organism>